<protein>
    <submittedName>
        <fullName evidence="1">SusD/RagB family nutrient-binding outer membrane lipoprotein</fullName>
    </submittedName>
</protein>
<accession>A0A3M9NJT0</accession>
<keyword evidence="1" id="KW-0449">Lipoprotein</keyword>
<keyword evidence="2" id="KW-1185">Reference proteome</keyword>
<dbReference type="AlphaFoldDB" id="A0A3M9NJT0"/>
<dbReference type="RefSeq" id="WP_123120284.1">
    <property type="nucleotide sequence ID" value="NZ_RJJR01000005.1"/>
</dbReference>
<name>A0A3M9NJT0_9BACT</name>
<gene>
    <name evidence="1" type="ORF">EFY79_08585</name>
</gene>
<evidence type="ECO:0000313" key="2">
    <source>
        <dbReference type="Proteomes" id="UP000267223"/>
    </source>
</evidence>
<dbReference type="InterPro" id="IPR024302">
    <property type="entry name" value="SusD-like"/>
</dbReference>
<dbReference type="Pfam" id="PF12741">
    <property type="entry name" value="SusD-like"/>
    <property type="match status" value="1"/>
</dbReference>
<reference evidence="1 2" key="1">
    <citation type="submission" date="2018-11" db="EMBL/GenBank/DDBJ databases">
        <title>Draft genome sequence of Ferruginibacter sp. BO-59.</title>
        <authorList>
            <person name="Im W.T."/>
        </authorList>
    </citation>
    <scope>NUCLEOTIDE SEQUENCE [LARGE SCALE GENOMIC DNA]</scope>
    <source>
        <strain evidence="1 2">BO-59</strain>
    </source>
</reference>
<dbReference type="InterPro" id="IPR011990">
    <property type="entry name" value="TPR-like_helical_dom_sf"/>
</dbReference>
<evidence type="ECO:0000313" key="1">
    <source>
        <dbReference type="EMBL" id="RNI37443.1"/>
    </source>
</evidence>
<dbReference type="Gene3D" id="1.25.40.390">
    <property type="match status" value="1"/>
</dbReference>
<sequence>MKRINFLSCKHVYVLLFCFTIFLLFNSCTKKFAEINTDKNSIATVGAAELPFLFSQAQSTATNSQWNYQVAQNLFADQYAQYFACEATYFPSDRLVIRMDWVGAAFNPMYTTVVPQLQTIFNSTDSSSAEHALASIWWVYTFHKVTDYWGPIPYFSAGTPGSSVPYDPQDKIYDDFFKRLAAAVTVLKGKTGEQPFGSYDLIYGGDVNKWIKFANTLRLRLALRISNVDAGRAKTEAEAAVADGVMTTSPGDDALIQRTTKGDDGNGLSIMSDWNEFRMSASMESVLKGYKDPRLPIYFLPAVNTGEYNGLRNGLSVVQLGLDANKADNNSHVGPRWASPAAGGISTYLSTPQNVMATAEAYFLRAEGALRGWNMDGNAKDLYNAGITNSLAQWGITDATIVNNYINSMNTPVPPGDYLNSPAMTTIPVKFGTSLAEQKEQIATQKWLALFPDGMEAWADYRRSHILKLYPVVNSDNPDITNTRTQWIRRIPFLLSETQNNGAAVEAAIPLLNGPDKVTTPLWWDKN</sequence>
<comment type="caution">
    <text evidence="1">The sequence shown here is derived from an EMBL/GenBank/DDBJ whole genome shotgun (WGS) entry which is preliminary data.</text>
</comment>
<proteinExistence type="predicted"/>
<dbReference type="EMBL" id="RJJR01000005">
    <property type="protein sequence ID" value="RNI37443.1"/>
    <property type="molecule type" value="Genomic_DNA"/>
</dbReference>
<dbReference type="SUPFAM" id="SSF48452">
    <property type="entry name" value="TPR-like"/>
    <property type="match status" value="1"/>
</dbReference>
<dbReference type="OrthoDB" id="843771at2"/>
<organism evidence="1 2">
    <name type="scientific">Hanamia caeni</name>
    <dbReference type="NCBI Taxonomy" id="2294116"/>
    <lineage>
        <taxon>Bacteria</taxon>
        <taxon>Pseudomonadati</taxon>
        <taxon>Bacteroidota</taxon>
        <taxon>Chitinophagia</taxon>
        <taxon>Chitinophagales</taxon>
        <taxon>Chitinophagaceae</taxon>
        <taxon>Hanamia</taxon>
    </lineage>
</organism>
<dbReference type="Proteomes" id="UP000267223">
    <property type="component" value="Unassembled WGS sequence"/>
</dbReference>